<gene>
    <name evidence="3" type="ORF">GCM10009550_28500</name>
</gene>
<name>A0ABP4BJE4_9ACTN</name>
<evidence type="ECO:0000256" key="1">
    <source>
        <dbReference type="SAM" id="SignalP"/>
    </source>
</evidence>
<sequence>MPAHQHGRRFFAPVLVGSALLATALPAHAAHTDAAAALPTTNAVMLVNAETGKCLTIAGGRSTANNMNAVQFDCDTDRSRRWTLNRVGRGQTYQIRNSQTGKCLTIEGGRSTADNVRAVQFTCDRDRSRRWTIRQVASNGQYQIRNNRTGKCLTIAGGRSTANNVEALQFTCDNDRSRRWLLRLTGR</sequence>
<dbReference type="Proteomes" id="UP001500665">
    <property type="component" value="Unassembled WGS sequence"/>
</dbReference>
<evidence type="ECO:0000259" key="2">
    <source>
        <dbReference type="SMART" id="SM00458"/>
    </source>
</evidence>
<keyword evidence="4" id="KW-1185">Reference proteome</keyword>
<organism evidence="3 4">
    <name type="scientific">Actinocorallia libanotica</name>
    <dbReference type="NCBI Taxonomy" id="46162"/>
    <lineage>
        <taxon>Bacteria</taxon>
        <taxon>Bacillati</taxon>
        <taxon>Actinomycetota</taxon>
        <taxon>Actinomycetes</taxon>
        <taxon>Streptosporangiales</taxon>
        <taxon>Thermomonosporaceae</taxon>
        <taxon>Actinocorallia</taxon>
    </lineage>
</organism>
<keyword evidence="1" id="KW-0732">Signal</keyword>
<dbReference type="CDD" id="cd00161">
    <property type="entry name" value="beta-trefoil_Ricin-like"/>
    <property type="match status" value="1"/>
</dbReference>
<feature type="domain" description="Ricin B lectin" evidence="2">
    <location>
        <begin position="41"/>
        <end position="183"/>
    </location>
</feature>
<dbReference type="Gene3D" id="2.80.10.50">
    <property type="match status" value="2"/>
</dbReference>
<feature type="chain" id="PRO_5047357336" description="Ricin B lectin domain-containing protein" evidence="1">
    <location>
        <begin position="30"/>
        <end position="187"/>
    </location>
</feature>
<accession>A0ABP4BJE4</accession>
<evidence type="ECO:0000313" key="3">
    <source>
        <dbReference type="EMBL" id="GAA0950191.1"/>
    </source>
</evidence>
<proteinExistence type="predicted"/>
<dbReference type="InterPro" id="IPR000772">
    <property type="entry name" value="Ricin_B_lectin"/>
</dbReference>
<dbReference type="InterPro" id="IPR035992">
    <property type="entry name" value="Ricin_B-like_lectins"/>
</dbReference>
<dbReference type="SUPFAM" id="SSF50370">
    <property type="entry name" value="Ricin B-like lectins"/>
    <property type="match status" value="1"/>
</dbReference>
<dbReference type="EMBL" id="BAAAHH010000009">
    <property type="protein sequence ID" value="GAA0950191.1"/>
    <property type="molecule type" value="Genomic_DNA"/>
</dbReference>
<dbReference type="SMART" id="SM00458">
    <property type="entry name" value="RICIN"/>
    <property type="match status" value="1"/>
</dbReference>
<dbReference type="Pfam" id="PF00652">
    <property type="entry name" value="Ricin_B_lectin"/>
    <property type="match status" value="1"/>
</dbReference>
<dbReference type="PROSITE" id="PS50231">
    <property type="entry name" value="RICIN_B_LECTIN"/>
    <property type="match status" value="1"/>
</dbReference>
<evidence type="ECO:0000313" key="4">
    <source>
        <dbReference type="Proteomes" id="UP001500665"/>
    </source>
</evidence>
<comment type="caution">
    <text evidence="3">The sequence shown here is derived from an EMBL/GenBank/DDBJ whole genome shotgun (WGS) entry which is preliminary data.</text>
</comment>
<protein>
    <recommendedName>
        <fullName evidence="2">Ricin B lectin domain-containing protein</fullName>
    </recommendedName>
</protein>
<reference evidence="4" key="1">
    <citation type="journal article" date="2019" name="Int. J. Syst. Evol. Microbiol.">
        <title>The Global Catalogue of Microorganisms (GCM) 10K type strain sequencing project: providing services to taxonomists for standard genome sequencing and annotation.</title>
        <authorList>
            <consortium name="The Broad Institute Genomics Platform"/>
            <consortium name="The Broad Institute Genome Sequencing Center for Infectious Disease"/>
            <person name="Wu L."/>
            <person name="Ma J."/>
        </authorList>
    </citation>
    <scope>NUCLEOTIDE SEQUENCE [LARGE SCALE GENOMIC DNA]</scope>
    <source>
        <strain evidence="4">JCM 10696</strain>
    </source>
</reference>
<dbReference type="RefSeq" id="WP_344240768.1">
    <property type="nucleotide sequence ID" value="NZ_BAAAHH010000009.1"/>
</dbReference>
<feature type="signal peptide" evidence="1">
    <location>
        <begin position="1"/>
        <end position="29"/>
    </location>
</feature>